<keyword evidence="3" id="KW-1185">Reference proteome</keyword>
<dbReference type="GO" id="GO:0047372">
    <property type="term" value="F:monoacylglycerol lipase activity"/>
    <property type="evidence" value="ECO:0007669"/>
    <property type="project" value="TreeGrafter"/>
</dbReference>
<dbReference type="EMBL" id="LWBP01000210">
    <property type="protein sequence ID" value="OQP53749.1"/>
    <property type="molecule type" value="Genomic_DNA"/>
</dbReference>
<proteinExistence type="predicted"/>
<dbReference type="AlphaFoldDB" id="A0A1V9F5R2"/>
<gene>
    <name evidence="2" type="ORF">A4R26_05970</name>
</gene>
<dbReference type="Pfam" id="PF00561">
    <property type="entry name" value="Abhydrolase_1"/>
    <property type="match status" value="1"/>
</dbReference>
<evidence type="ECO:0000313" key="3">
    <source>
        <dbReference type="Proteomes" id="UP000192276"/>
    </source>
</evidence>
<evidence type="ECO:0000259" key="1">
    <source>
        <dbReference type="Pfam" id="PF00561"/>
    </source>
</evidence>
<dbReference type="SUPFAM" id="SSF53474">
    <property type="entry name" value="alpha/beta-Hydrolases"/>
    <property type="match status" value="1"/>
</dbReference>
<accession>A0A1V9F5R2</accession>
<dbReference type="GO" id="GO:0046464">
    <property type="term" value="P:acylglycerol catabolic process"/>
    <property type="evidence" value="ECO:0007669"/>
    <property type="project" value="TreeGrafter"/>
</dbReference>
<organism evidence="2 3">
    <name type="scientific">Niastella populi</name>
    <dbReference type="NCBI Taxonomy" id="550983"/>
    <lineage>
        <taxon>Bacteria</taxon>
        <taxon>Pseudomonadati</taxon>
        <taxon>Bacteroidota</taxon>
        <taxon>Chitinophagia</taxon>
        <taxon>Chitinophagales</taxon>
        <taxon>Chitinophagaceae</taxon>
        <taxon>Niastella</taxon>
    </lineage>
</organism>
<reference evidence="3" key="1">
    <citation type="submission" date="2016-04" db="EMBL/GenBank/DDBJ databases">
        <authorList>
            <person name="Chen L."/>
            <person name="Zhuang W."/>
            <person name="Wang G."/>
        </authorList>
    </citation>
    <scope>NUCLEOTIDE SEQUENCE [LARGE SCALE GENOMIC DNA]</scope>
    <source>
        <strain evidence="3">208</strain>
    </source>
</reference>
<dbReference type="STRING" id="550983.A4R26_05970"/>
<name>A0A1V9F5R2_9BACT</name>
<dbReference type="GO" id="GO:0016020">
    <property type="term" value="C:membrane"/>
    <property type="evidence" value="ECO:0007669"/>
    <property type="project" value="TreeGrafter"/>
</dbReference>
<dbReference type="PANTHER" id="PTHR43798">
    <property type="entry name" value="MONOACYLGLYCEROL LIPASE"/>
    <property type="match status" value="1"/>
</dbReference>
<sequence length="288" mass="32306">MAMEVNATNARTQFAGINGKKIAYRSIGKGYPMILCQRFRGTLDDWDPLFLDELARNYNVIIFDYTGLASSQGIPHADMKGFAGDVIDLVKYLNLEKIILGGWSFGGWVAQIVTTVYPQLVSQAILIGTRPPGKVSHDLEEIFIKTAYKPVNDFADEIILFFEPISELSVKKAKESHDRIAQRTIDKDIPVTLDQLQHYRNGGEDYVKDPYNAREKLTTTNIPILVISGDHEICFPPGNWFELNRTLPTTQVVVIPRAGHGPQHQFPEMVATYIHAFIVNNIKDGTAN</sequence>
<dbReference type="InterPro" id="IPR050266">
    <property type="entry name" value="AB_hydrolase_sf"/>
</dbReference>
<dbReference type="Proteomes" id="UP000192276">
    <property type="component" value="Unassembled WGS sequence"/>
</dbReference>
<feature type="domain" description="AB hydrolase-1" evidence="1">
    <location>
        <begin position="32"/>
        <end position="265"/>
    </location>
</feature>
<dbReference type="InterPro" id="IPR029058">
    <property type="entry name" value="AB_hydrolase_fold"/>
</dbReference>
<dbReference type="Gene3D" id="3.40.50.1820">
    <property type="entry name" value="alpha/beta hydrolase"/>
    <property type="match status" value="1"/>
</dbReference>
<dbReference type="PANTHER" id="PTHR43798:SF5">
    <property type="entry name" value="MONOACYLGLYCEROL LIPASE ABHD6"/>
    <property type="match status" value="1"/>
</dbReference>
<dbReference type="InterPro" id="IPR000073">
    <property type="entry name" value="AB_hydrolase_1"/>
</dbReference>
<protein>
    <recommendedName>
        <fullName evidence="1">AB hydrolase-1 domain-containing protein</fullName>
    </recommendedName>
</protein>
<comment type="caution">
    <text evidence="2">The sequence shown here is derived from an EMBL/GenBank/DDBJ whole genome shotgun (WGS) entry which is preliminary data.</text>
</comment>
<evidence type="ECO:0000313" key="2">
    <source>
        <dbReference type="EMBL" id="OQP53749.1"/>
    </source>
</evidence>